<accession>A0A934NC06</accession>
<comment type="caution">
    <text evidence="6">The sequence shown here is derived from an EMBL/GenBank/DDBJ whole genome shotgun (WGS) entry which is preliminary data.</text>
</comment>
<feature type="domain" description="HTH tetR-type" evidence="5">
    <location>
        <begin position="17"/>
        <end position="77"/>
    </location>
</feature>
<evidence type="ECO:0000256" key="4">
    <source>
        <dbReference type="PROSITE-ProRule" id="PRU00335"/>
    </source>
</evidence>
<keyword evidence="3" id="KW-0804">Transcription</keyword>
<evidence type="ECO:0000259" key="5">
    <source>
        <dbReference type="PROSITE" id="PS50977"/>
    </source>
</evidence>
<evidence type="ECO:0000313" key="7">
    <source>
        <dbReference type="Proteomes" id="UP000612893"/>
    </source>
</evidence>
<evidence type="ECO:0000256" key="1">
    <source>
        <dbReference type="ARBA" id="ARBA00023015"/>
    </source>
</evidence>
<dbReference type="PANTHER" id="PTHR30055">
    <property type="entry name" value="HTH-TYPE TRANSCRIPTIONAL REGULATOR RUTR"/>
    <property type="match status" value="1"/>
</dbReference>
<keyword evidence="1" id="KW-0805">Transcription regulation</keyword>
<dbReference type="EMBL" id="JAEKNR010000027">
    <property type="protein sequence ID" value="MBJ7596872.1"/>
    <property type="molecule type" value="Genomic_DNA"/>
</dbReference>
<dbReference type="PRINTS" id="PR00455">
    <property type="entry name" value="HTHTETR"/>
</dbReference>
<organism evidence="6 7">
    <name type="scientific">Candidatus Nephthysia bennettiae</name>
    <dbReference type="NCBI Taxonomy" id="3127016"/>
    <lineage>
        <taxon>Bacteria</taxon>
        <taxon>Bacillati</taxon>
        <taxon>Candidatus Dormiibacterota</taxon>
        <taxon>Candidatus Dormibacteria</taxon>
        <taxon>Candidatus Dormibacterales</taxon>
        <taxon>Candidatus Dormibacteraceae</taxon>
        <taxon>Candidatus Nephthysia</taxon>
    </lineage>
</organism>
<dbReference type="InterPro" id="IPR009057">
    <property type="entry name" value="Homeodomain-like_sf"/>
</dbReference>
<feature type="DNA-binding region" description="H-T-H motif" evidence="4">
    <location>
        <begin position="40"/>
        <end position="59"/>
    </location>
</feature>
<dbReference type="AlphaFoldDB" id="A0A934NC06"/>
<proteinExistence type="predicted"/>
<protein>
    <submittedName>
        <fullName evidence="6">TetR/AcrR family transcriptional regulator</fullName>
    </submittedName>
</protein>
<dbReference type="GO" id="GO:0003700">
    <property type="term" value="F:DNA-binding transcription factor activity"/>
    <property type="evidence" value="ECO:0007669"/>
    <property type="project" value="TreeGrafter"/>
</dbReference>
<dbReference type="Gene3D" id="1.10.357.10">
    <property type="entry name" value="Tetracycline Repressor, domain 2"/>
    <property type="match status" value="1"/>
</dbReference>
<dbReference type="InterPro" id="IPR050109">
    <property type="entry name" value="HTH-type_TetR-like_transc_reg"/>
</dbReference>
<dbReference type="Proteomes" id="UP000612893">
    <property type="component" value="Unassembled WGS sequence"/>
</dbReference>
<evidence type="ECO:0000313" key="6">
    <source>
        <dbReference type="EMBL" id="MBJ7596872.1"/>
    </source>
</evidence>
<dbReference type="RefSeq" id="WP_338198712.1">
    <property type="nucleotide sequence ID" value="NZ_JAEKNR010000027.1"/>
</dbReference>
<dbReference type="InterPro" id="IPR001647">
    <property type="entry name" value="HTH_TetR"/>
</dbReference>
<keyword evidence="2 4" id="KW-0238">DNA-binding</keyword>
<name>A0A934NC06_9BACT</name>
<keyword evidence="7" id="KW-1185">Reference proteome</keyword>
<dbReference type="PROSITE" id="PS50977">
    <property type="entry name" value="HTH_TETR_2"/>
    <property type="match status" value="1"/>
</dbReference>
<gene>
    <name evidence="6" type="ORF">JF922_02130</name>
</gene>
<evidence type="ECO:0000256" key="2">
    <source>
        <dbReference type="ARBA" id="ARBA00023125"/>
    </source>
</evidence>
<evidence type="ECO:0000256" key="3">
    <source>
        <dbReference type="ARBA" id="ARBA00023163"/>
    </source>
</evidence>
<dbReference type="PANTHER" id="PTHR30055:SF234">
    <property type="entry name" value="HTH-TYPE TRANSCRIPTIONAL REGULATOR BETI"/>
    <property type="match status" value="1"/>
</dbReference>
<reference evidence="6" key="1">
    <citation type="submission" date="2020-10" db="EMBL/GenBank/DDBJ databases">
        <title>Ca. Dormibacterota MAGs.</title>
        <authorList>
            <person name="Montgomery K."/>
        </authorList>
    </citation>
    <scope>NUCLEOTIDE SEQUENCE [LARGE SCALE GENOMIC DNA]</scope>
    <source>
        <strain evidence="6">SC8812_S17_10</strain>
    </source>
</reference>
<sequence length="215" mass="23693">MDAPVKTPFSRRARKALETRRCVLDAAEALFTRDGYAATTMTAIADQADVAVQTLYAIFGNKRALLTELIDARVVGDDHAGSLPDREAWQAMEGETDSRRQIALFAAIATRIGSRSAAINEVLAAAAGADAEIAAVYEQQRQYRYRDERRLARSLARKGALRAGLSETQAADIIWAIATTHTYRALVGDRQWTADQYEHWLADLLARALLIERSG</sequence>
<dbReference type="Pfam" id="PF00440">
    <property type="entry name" value="TetR_N"/>
    <property type="match status" value="1"/>
</dbReference>
<dbReference type="GO" id="GO:0000976">
    <property type="term" value="F:transcription cis-regulatory region binding"/>
    <property type="evidence" value="ECO:0007669"/>
    <property type="project" value="TreeGrafter"/>
</dbReference>
<dbReference type="SUPFAM" id="SSF46689">
    <property type="entry name" value="Homeodomain-like"/>
    <property type="match status" value="1"/>
</dbReference>